<sequence length="195" mass="22141">MNFNKDYPIAILDTNIVINCPNILDILKCNIVIPKTIIDELDKPNLKEKLKKQNKYPRDFLNNLKQISNITNLSKEGYKLENDCMLYLDRDNLRHREVNFNSRKPDLQFISVAKNLKEKYSYMEVVIVSQDGNLKIYANTFGVKVKTLQEFKNDNPKIFDNNINIPEIIGAVTGAVGVIGLIGAGVAAVISKIKK</sequence>
<reference evidence="3 4" key="1">
    <citation type="journal article" date="1992" name="Lakartidningen">
        <title>[Penicillin V and not amoxicillin is the first choice preparation in acute otitis].</title>
        <authorList>
            <person name="Kamme C."/>
            <person name="Lundgren K."/>
            <person name="Prellner K."/>
        </authorList>
    </citation>
    <scope>NUCLEOTIDE SEQUENCE [LARGE SCALE GENOMIC DNA]</scope>
    <source>
        <strain evidence="3 4">W1</strain>
    </source>
</reference>
<evidence type="ECO:0000313" key="3">
    <source>
        <dbReference type="EMBL" id="TXJ11866.1"/>
    </source>
</evidence>
<dbReference type="AlphaFoldDB" id="A0A5C8CG10"/>
<name>A0A5C8CG10_9SPIR</name>
<organism evidence="3 4">
    <name type="scientific">Brachyspira aalborgi</name>
    <dbReference type="NCBI Taxonomy" id="29522"/>
    <lineage>
        <taxon>Bacteria</taxon>
        <taxon>Pseudomonadati</taxon>
        <taxon>Spirochaetota</taxon>
        <taxon>Spirochaetia</taxon>
        <taxon>Brachyspirales</taxon>
        <taxon>Brachyspiraceae</taxon>
        <taxon>Brachyspira</taxon>
    </lineage>
</organism>
<dbReference type="SUPFAM" id="SSF88723">
    <property type="entry name" value="PIN domain-like"/>
    <property type="match status" value="1"/>
</dbReference>
<evidence type="ECO:0000313" key="4">
    <source>
        <dbReference type="Proteomes" id="UP000325116"/>
    </source>
</evidence>
<comment type="caution">
    <text evidence="3">The sequence shown here is derived from an EMBL/GenBank/DDBJ whole genome shotgun (WGS) entry which is preliminary data.</text>
</comment>
<keyword evidence="1" id="KW-1133">Transmembrane helix</keyword>
<accession>A0A5C8CG10</accession>
<dbReference type="InterPro" id="IPR029060">
    <property type="entry name" value="PIN-like_dom_sf"/>
</dbReference>
<gene>
    <name evidence="3" type="ORF">EPJ80_09155</name>
</gene>
<dbReference type="Proteomes" id="UP000325116">
    <property type="component" value="Unassembled WGS sequence"/>
</dbReference>
<evidence type="ECO:0000259" key="2">
    <source>
        <dbReference type="SMART" id="SM00670"/>
    </source>
</evidence>
<dbReference type="SMART" id="SM00670">
    <property type="entry name" value="PINc"/>
    <property type="match status" value="1"/>
</dbReference>
<protein>
    <recommendedName>
        <fullName evidence="2">PIN domain-containing protein</fullName>
    </recommendedName>
</protein>
<keyword evidence="1" id="KW-0472">Membrane</keyword>
<dbReference type="EMBL" id="SAXT01000005">
    <property type="protein sequence ID" value="TXJ11866.1"/>
    <property type="molecule type" value="Genomic_DNA"/>
</dbReference>
<dbReference type="RefSeq" id="WP_147758748.1">
    <property type="nucleotide sequence ID" value="NZ_SAXT01000005.1"/>
</dbReference>
<dbReference type="InterPro" id="IPR002716">
    <property type="entry name" value="PIN_dom"/>
</dbReference>
<dbReference type="Pfam" id="PF13638">
    <property type="entry name" value="PIN_4"/>
    <property type="match status" value="1"/>
</dbReference>
<dbReference type="Gene3D" id="3.40.50.1010">
    <property type="entry name" value="5'-nuclease"/>
    <property type="match status" value="1"/>
</dbReference>
<proteinExistence type="predicted"/>
<feature type="domain" description="PIN" evidence="2">
    <location>
        <begin position="8"/>
        <end position="136"/>
    </location>
</feature>
<feature type="transmembrane region" description="Helical" evidence="1">
    <location>
        <begin position="168"/>
        <end position="190"/>
    </location>
</feature>
<evidence type="ECO:0000256" key="1">
    <source>
        <dbReference type="SAM" id="Phobius"/>
    </source>
</evidence>
<keyword evidence="1" id="KW-0812">Transmembrane</keyword>